<proteinExistence type="predicted"/>
<reference evidence="1 2" key="1">
    <citation type="submission" date="2023-07" db="EMBL/GenBank/DDBJ databases">
        <title>Genomic Encyclopedia of Type Strains, Phase IV (KMG-IV): sequencing the most valuable type-strain genomes for metagenomic binning, comparative biology and taxonomic classification.</title>
        <authorList>
            <person name="Goeker M."/>
        </authorList>
    </citation>
    <scope>NUCLEOTIDE SEQUENCE [LARGE SCALE GENOMIC DNA]</scope>
    <source>
        <strain evidence="1 2">DSM 17740</strain>
    </source>
</reference>
<protein>
    <submittedName>
        <fullName evidence="1">Uncharacterized protein</fullName>
    </submittedName>
</protein>
<dbReference type="RefSeq" id="WP_307339440.1">
    <property type="nucleotide sequence ID" value="NZ_JAUSUQ010000007.1"/>
</dbReference>
<dbReference type="Proteomes" id="UP001232445">
    <property type="component" value="Unassembled WGS sequence"/>
</dbReference>
<gene>
    <name evidence="1" type="ORF">J2S00_002241</name>
</gene>
<evidence type="ECO:0000313" key="1">
    <source>
        <dbReference type="EMBL" id="MDQ0339454.1"/>
    </source>
</evidence>
<evidence type="ECO:0000313" key="2">
    <source>
        <dbReference type="Proteomes" id="UP001232445"/>
    </source>
</evidence>
<comment type="caution">
    <text evidence="1">The sequence shown here is derived from an EMBL/GenBank/DDBJ whole genome shotgun (WGS) entry which is preliminary data.</text>
</comment>
<keyword evidence="2" id="KW-1185">Reference proteome</keyword>
<accession>A0ABU0CU82</accession>
<name>A0ABU0CU82_9BACI</name>
<organism evidence="1 2">
    <name type="scientific">Caldalkalibacillus uzonensis</name>
    <dbReference type="NCBI Taxonomy" id="353224"/>
    <lineage>
        <taxon>Bacteria</taxon>
        <taxon>Bacillati</taxon>
        <taxon>Bacillota</taxon>
        <taxon>Bacilli</taxon>
        <taxon>Bacillales</taxon>
        <taxon>Bacillaceae</taxon>
        <taxon>Caldalkalibacillus</taxon>
    </lineage>
</organism>
<sequence>MVGVIIMGARSELHLFIIWENARYKENKIIEDINHKLKILNIYEIKWSPGNFAKNLSRFYGTKLPDGSFKEKHCGRGPFLLIIVEDTNPKYRKRNTSRGTEIVNINMFDAKSTYRDWTGGGHKIHATNSIQETNHDLTLLLGKNAEDYKKDYNTEWNGEITKLQEDIIGANGWDNIQQLFYVLNNTVNYVVLRNFECLPEQYNMKNHGDIDLLTDNYYDLCWITNAKKVFKPKYRVHYKVNIGGEEVYFDFRYLGDNYYDINWQKKILSNKVLMKNCFYAPDYVNYFYSLLYHVIVHKKTVADDYAERLWLMSQQILNKEYDYTYFKNINFLKSILDSFMIKNNYQYKEPVDRSVYFNNNLIKIRISLGRKLQEKLIIPIKRRLKPVKQLIIKD</sequence>
<dbReference type="EMBL" id="JAUSUQ010000007">
    <property type="protein sequence ID" value="MDQ0339454.1"/>
    <property type="molecule type" value="Genomic_DNA"/>
</dbReference>